<evidence type="ECO:0000259" key="5">
    <source>
        <dbReference type="Pfam" id="PF25954"/>
    </source>
</evidence>
<dbReference type="PANTHER" id="PTHR30469:SF15">
    <property type="entry name" value="HLYD FAMILY OF SECRETION PROTEINS"/>
    <property type="match status" value="1"/>
</dbReference>
<dbReference type="Gene3D" id="2.40.420.20">
    <property type="match status" value="1"/>
</dbReference>
<reference evidence="7" key="1">
    <citation type="submission" date="2022-05" db="EMBL/GenBank/DDBJ databases">
        <title>Comparative Genomics of Spacecraft Associated Microbes.</title>
        <authorList>
            <person name="Tran M.T."/>
            <person name="Wright A."/>
            <person name="Seuylemezian A."/>
            <person name="Eisen J."/>
            <person name="Coil D."/>
        </authorList>
    </citation>
    <scope>NUCLEOTIDE SEQUENCE</scope>
    <source>
        <strain evidence="7">214.1.1</strain>
    </source>
</reference>
<keyword evidence="2" id="KW-0175">Coiled coil</keyword>
<keyword evidence="8" id="KW-1185">Reference proteome</keyword>
<dbReference type="Pfam" id="PF25954">
    <property type="entry name" value="Beta-barrel_RND_2"/>
    <property type="match status" value="1"/>
</dbReference>
<evidence type="ECO:0000256" key="1">
    <source>
        <dbReference type="ARBA" id="ARBA00009477"/>
    </source>
</evidence>
<dbReference type="Pfam" id="PF25989">
    <property type="entry name" value="YknX_C"/>
    <property type="match status" value="1"/>
</dbReference>
<feature type="domain" description="CusB-like beta-barrel" evidence="5">
    <location>
        <begin position="318"/>
        <end position="386"/>
    </location>
</feature>
<keyword evidence="3" id="KW-0732">Signal</keyword>
<dbReference type="InterPro" id="IPR058637">
    <property type="entry name" value="YknX-like_C"/>
</dbReference>
<evidence type="ECO:0000313" key="7">
    <source>
        <dbReference type="EMBL" id="MCM3716646.1"/>
    </source>
</evidence>
<gene>
    <name evidence="7" type="ORF">M3202_21625</name>
</gene>
<proteinExistence type="inferred from homology"/>
<dbReference type="InterPro" id="IPR058625">
    <property type="entry name" value="MdtA-like_BSH"/>
</dbReference>
<name>A0A9X2IR82_9BACI</name>
<evidence type="ECO:0000256" key="2">
    <source>
        <dbReference type="SAM" id="Coils"/>
    </source>
</evidence>
<evidence type="ECO:0000259" key="4">
    <source>
        <dbReference type="Pfam" id="PF25917"/>
    </source>
</evidence>
<comment type="caution">
    <text evidence="7">The sequence shown here is derived from an EMBL/GenBank/DDBJ whole genome shotgun (WGS) entry which is preliminary data.</text>
</comment>
<feature type="chain" id="PRO_5040784857" evidence="3">
    <location>
        <begin position="28"/>
        <end position="466"/>
    </location>
</feature>
<dbReference type="RefSeq" id="WP_251193686.1">
    <property type="nucleotide sequence ID" value="NZ_JAMBOL010000049.1"/>
</dbReference>
<feature type="domain" description="Multidrug resistance protein MdtA-like barrel-sandwich hybrid" evidence="4">
    <location>
        <begin position="67"/>
        <end position="304"/>
    </location>
</feature>
<dbReference type="InterPro" id="IPR058792">
    <property type="entry name" value="Beta-barrel_RND_2"/>
</dbReference>
<feature type="domain" description="YknX-like C-terminal permuted SH3-like" evidence="6">
    <location>
        <begin position="396"/>
        <end position="460"/>
    </location>
</feature>
<evidence type="ECO:0000256" key="3">
    <source>
        <dbReference type="SAM" id="SignalP"/>
    </source>
</evidence>
<dbReference type="SUPFAM" id="SSF111369">
    <property type="entry name" value="HlyD-like secretion proteins"/>
    <property type="match status" value="2"/>
</dbReference>
<comment type="similarity">
    <text evidence="1">Belongs to the membrane fusion protein (MFP) (TC 8.A.1) family.</text>
</comment>
<dbReference type="InterPro" id="IPR006143">
    <property type="entry name" value="RND_pump_MFP"/>
</dbReference>
<dbReference type="SUPFAM" id="SSF56954">
    <property type="entry name" value="Outer membrane efflux proteins (OEP)"/>
    <property type="match status" value="1"/>
</dbReference>
<dbReference type="NCBIfam" id="TIGR01730">
    <property type="entry name" value="RND_mfp"/>
    <property type="match status" value="1"/>
</dbReference>
<sequence>MGQVRKQKTLPLLLMAFGLFVAGCNNVEEVSDEPPPETPVAVAEAVTGSLSGSNRLVGEATPGTDLDIIPKASGELIEVLVEKGDQVERGQILARIDGGEQQRALEREQGSVRQAQSALERARNGLNQAEANYQQALSSKRQAEASLTEAKQNRQNNIDSLQLELKNAQTQWDEAKKNLERMTALYQDGLISQVEYEEAVNAETRAASAYEQVRLNKNQAESEVGLASVEASVEQAEIGVSSALSSKRDAEIAVQEAQLAVEQAQLGVESAQEQLDNYVITAPANGEIVSVESRSGELVSSQAPFARLITVDVINATVQVTAEQLMLFDIGDQIEVEFAGLEEPKQGQVAYISPTNNDSGLITVEVEVNNEARDIRPGMVATLNIEEVLVENSMIIPTAAVVERQEETYVFVVEDGAAVRKDVEVVRYDTEFTAITGDIMEGAEVVVKGQNLLSDGDLVRIIEEDN</sequence>
<dbReference type="Gene3D" id="2.40.50.100">
    <property type="match status" value="1"/>
</dbReference>
<dbReference type="Gene3D" id="2.40.30.170">
    <property type="match status" value="1"/>
</dbReference>
<dbReference type="AlphaFoldDB" id="A0A9X2IR82"/>
<accession>A0A9X2IR82</accession>
<evidence type="ECO:0000313" key="8">
    <source>
        <dbReference type="Proteomes" id="UP001139179"/>
    </source>
</evidence>
<dbReference type="PANTHER" id="PTHR30469">
    <property type="entry name" value="MULTIDRUG RESISTANCE PROTEIN MDTA"/>
    <property type="match status" value="1"/>
</dbReference>
<dbReference type="GO" id="GO:0015562">
    <property type="term" value="F:efflux transmembrane transporter activity"/>
    <property type="evidence" value="ECO:0007669"/>
    <property type="project" value="TreeGrafter"/>
</dbReference>
<feature type="signal peptide" evidence="3">
    <location>
        <begin position="1"/>
        <end position="27"/>
    </location>
</feature>
<dbReference type="EMBL" id="JAMBOL010000049">
    <property type="protein sequence ID" value="MCM3716646.1"/>
    <property type="molecule type" value="Genomic_DNA"/>
</dbReference>
<dbReference type="Gene3D" id="1.10.287.470">
    <property type="entry name" value="Helix hairpin bin"/>
    <property type="match status" value="1"/>
</dbReference>
<dbReference type="PROSITE" id="PS51257">
    <property type="entry name" value="PROKAR_LIPOPROTEIN"/>
    <property type="match status" value="1"/>
</dbReference>
<dbReference type="Pfam" id="PF25917">
    <property type="entry name" value="BSH_RND"/>
    <property type="match status" value="1"/>
</dbReference>
<dbReference type="GO" id="GO:1990281">
    <property type="term" value="C:efflux pump complex"/>
    <property type="evidence" value="ECO:0007669"/>
    <property type="project" value="TreeGrafter"/>
</dbReference>
<feature type="coiled-coil region" evidence="2">
    <location>
        <begin position="105"/>
        <end position="185"/>
    </location>
</feature>
<dbReference type="Proteomes" id="UP001139179">
    <property type="component" value="Unassembled WGS sequence"/>
</dbReference>
<organism evidence="7 8">
    <name type="scientific">Halalkalibacter oceani</name>
    <dbReference type="NCBI Taxonomy" id="1653776"/>
    <lineage>
        <taxon>Bacteria</taxon>
        <taxon>Bacillati</taxon>
        <taxon>Bacillota</taxon>
        <taxon>Bacilli</taxon>
        <taxon>Bacillales</taxon>
        <taxon>Bacillaceae</taxon>
        <taxon>Halalkalibacter</taxon>
    </lineage>
</organism>
<evidence type="ECO:0000259" key="6">
    <source>
        <dbReference type="Pfam" id="PF25989"/>
    </source>
</evidence>
<protein>
    <submittedName>
        <fullName evidence="7">Efflux RND transporter periplasmic adaptor subunit</fullName>
    </submittedName>
</protein>